<comment type="similarity">
    <text evidence="1">Belongs to the peptidase C2 family.</text>
</comment>
<dbReference type="Pfam" id="PF00648">
    <property type="entry name" value="Peptidase_C2"/>
    <property type="match status" value="1"/>
</dbReference>
<dbReference type="SUPFAM" id="SSF54001">
    <property type="entry name" value="Cysteine proteinases"/>
    <property type="match status" value="1"/>
</dbReference>
<keyword evidence="4 6" id="KW-0788">Thiol protease</keyword>
<dbReference type="PRINTS" id="PR00704">
    <property type="entry name" value="CALPAIN"/>
</dbReference>
<gene>
    <name evidence="8" type="ORF">PPERSA_00287</name>
</gene>
<organism evidence="8 9">
    <name type="scientific">Pseudocohnilembus persalinus</name>
    <name type="common">Ciliate</name>
    <dbReference type="NCBI Taxonomy" id="266149"/>
    <lineage>
        <taxon>Eukaryota</taxon>
        <taxon>Sar</taxon>
        <taxon>Alveolata</taxon>
        <taxon>Ciliophora</taxon>
        <taxon>Intramacronucleata</taxon>
        <taxon>Oligohymenophorea</taxon>
        <taxon>Scuticociliatia</taxon>
        <taxon>Philasterida</taxon>
        <taxon>Pseudocohnilembidae</taxon>
        <taxon>Pseudocohnilembus</taxon>
    </lineage>
</organism>
<evidence type="ECO:0000313" key="8">
    <source>
        <dbReference type="EMBL" id="KRW98699.1"/>
    </source>
</evidence>
<comment type="caution">
    <text evidence="8">The sequence shown here is derived from an EMBL/GenBank/DDBJ whole genome shotgun (WGS) entry which is preliminary data.</text>
</comment>
<reference evidence="8 9" key="1">
    <citation type="journal article" date="2015" name="Sci. Rep.">
        <title>Genome of the facultative scuticociliatosis pathogen Pseudocohnilembus persalinus provides insight into its virulence through horizontal gene transfer.</title>
        <authorList>
            <person name="Xiong J."/>
            <person name="Wang G."/>
            <person name="Cheng J."/>
            <person name="Tian M."/>
            <person name="Pan X."/>
            <person name="Warren A."/>
            <person name="Jiang C."/>
            <person name="Yuan D."/>
            <person name="Miao W."/>
        </authorList>
    </citation>
    <scope>NUCLEOTIDE SEQUENCE [LARGE SCALE GENOMIC DNA]</scope>
    <source>
        <strain evidence="8">36N120E</strain>
    </source>
</reference>
<feature type="active site" evidence="5 6">
    <location>
        <position position="180"/>
    </location>
</feature>
<dbReference type="GO" id="GO:0006508">
    <property type="term" value="P:proteolysis"/>
    <property type="evidence" value="ECO:0007669"/>
    <property type="project" value="UniProtKB-KW"/>
</dbReference>
<dbReference type="PANTHER" id="PTHR10183:SF379">
    <property type="entry name" value="CALPAIN-5"/>
    <property type="match status" value="1"/>
</dbReference>
<proteinExistence type="inferred from homology"/>
<dbReference type="EMBL" id="LDAU01000232">
    <property type="protein sequence ID" value="KRW98699.1"/>
    <property type="molecule type" value="Genomic_DNA"/>
</dbReference>
<dbReference type="InterPro" id="IPR038765">
    <property type="entry name" value="Papain-like_cys_pep_sf"/>
</dbReference>
<keyword evidence="3 6" id="KW-0378">Hydrolase</keyword>
<dbReference type="InParanoid" id="A0A0V0Q951"/>
<accession>A0A0V0Q951</accession>
<sequence length="240" mass="27761">MGILPGDIQQGQLGDCYLQCALSAMAEWPERIQKLFTTEKANSEGVYGIWVVWDGVLKEVIVDDYLWYNNKNRDLVSMRAQGKELWPQLLEKTWAKLNGDYCSIDGGFARDPLHHFTGAPVIHFRIKEQRLWNEWKEVLWTQCLKGEGEHFIMTAGTYAEDPSGQQLGDTYERDGIFYCHAYTLLGAYLVTLKTGQQVKLLRFRNPHGQGEWKGKYSDNDNQSWSQVPQSEKDRIQFNLF</sequence>
<dbReference type="InterPro" id="IPR001300">
    <property type="entry name" value="Peptidase_C2_calpain_cat"/>
</dbReference>
<feature type="domain" description="Calpain catalytic" evidence="7">
    <location>
        <begin position="1"/>
        <end position="240"/>
    </location>
</feature>
<evidence type="ECO:0000259" key="7">
    <source>
        <dbReference type="PROSITE" id="PS50203"/>
    </source>
</evidence>
<name>A0A0V0Q951_PSEPJ</name>
<feature type="active site" evidence="5 6">
    <location>
        <position position="205"/>
    </location>
</feature>
<dbReference type="PANTHER" id="PTHR10183">
    <property type="entry name" value="CALPAIN"/>
    <property type="match status" value="1"/>
</dbReference>
<evidence type="ECO:0000256" key="6">
    <source>
        <dbReference type="PROSITE-ProRule" id="PRU00239"/>
    </source>
</evidence>
<dbReference type="PROSITE" id="PS50203">
    <property type="entry name" value="CALPAIN_CAT"/>
    <property type="match status" value="1"/>
</dbReference>
<evidence type="ECO:0000256" key="2">
    <source>
        <dbReference type="ARBA" id="ARBA00022670"/>
    </source>
</evidence>
<keyword evidence="9" id="KW-1185">Reference proteome</keyword>
<dbReference type="GO" id="GO:0004198">
    <property type="term" value="F:calcium-dependent cysteine-type endopeptidase activity"/>
    <property type="evidence" value="ECO:0007669"/>
    <property type="project" value="InterPro"/>
</dbReference>
<feature type="active site" evidence="5 6">
    <location>
        <position position="16"/>
    </location>
</feature>
<evidence type="ECO:0000256" key="5">
    <source>
        <dbReference type="PIRSR" id="PIRSR622684-1"/>
    </source>
</evidence>
<evidence type="ECO:0000313" key="9">
    <source>
        <dbReference type="Proteomes" id="UP000054937"/>
    </source>
</evidence>
<dbReference type="InterPro" id="IPR022684">
    <property type="entry name" value="Calpain_cysteine_protease"/>
</dbReference>
<dbReference type="OrthoDB" id="268518at2759"/>
<dbReference type="Gene3D" id="3.90.70.10">
    <property type="entry name" value="Cysteine proteinases"/>
    <property type="match status" value="1"/>
</dbReference>
<evidence type="ECO:0000256" key="1">
    <source>
        <dbReference type="ARBA" id="ARBA00007623"/>
    </source>
</evidence>
<dbReference type="Proteomes" id="UP000054937">
    <property type="component" value="Unassembled WGS sequence"/>
</dbReference>
<protein>
    <recommendedName>
        <fullName evidence="7">Calpain catalytic domain-containing protein</fullName>
    </recommendedName>
</protein>
<evidence type="ECO:0000256" key="4">
    <source>
        <dbReference type="ARBA" id="ARBA00022807"/>
    </source>
</evidence>
<keyword evidence="2 6" id="KW-0645">Protease</keyword>
<dbReference type="SMART" id="SM00230">
    <property type="entry name" value="CysPc"/>
    <property type="match status" value="1"/>
</dbReference>
<evidence type="ECO:0000256" key="3">
    <source>
        <dbReference type="ARBA" id="ARBA00022801"/>
    </source>
</evidence>
<dbReference type="AlphaFoldDB" id="A0A0V0Q951"/>